<dbReference type="EMBL" id="BIFH01000013">
    <property type="protein sequence ID" value="GCD92665.1"/>
    <property type="molecule type" value="Genomic_DNA"/>
</dbReference>
<reference evidence="2 3" key="1">
    <citation type="submission" date="2018-12" db="EMBL/GenBank/DDBJ databases">
        <title>Draft genome sequence of Embleya hyalina NBRC 13850T.</title>
        <authorList>
            <person name="Komaki H."/>
            <person name="Hosoyama A."/>
            <person name="Kimura A."/>
            <person name="Ichikawa N."/>
            <person name="Tamura T."/>
        </authorList>
    </citation>
    <scope>NUCLEOTIDE SEQUENCE [LARGE SCALE GENOMIC DNA]</scope>
    <source>
        <strain evidence="2 3">NBRC 13850</strain>
    </source>
</reference>
<dbReference type="Gene3D" id="3.40.630.30">
    <property type="match status" value="1"/>
</dbReference>
<dbReference type="AlphaFoldDB" id="A0A401YDK1"/>
<dbReference type="InterPro" id="IPR016181">
    <property type="entry name" value="Acyl_CoA_acyltransferase"/>
</dbReference>
<evidence type="ECO:0000313" key="2">
    <source>
        <dbReference type="EMBL" id="GCD92665.1"/>
    </source>
</evidence>
<accession>A0A401YDK1</accession>
<dbReference type="PANTHER" id="PTHR43441:SF10">
    <property type="entry name" value="ACETYLTRANSFERASE"/>
    <property type="match status" value="1"/>
</dbReference>
<evidence type="ECO:0000259" key="1">
    <source>
        <dbReference type="PROSITE" id="PS51186"/>
    </source>
</evidence>
<keyword evidence="2" id="KW-0808">Transferase</keyword>
<protein>
    <submittedName>
        <fullName evidence="2">N-acetyltransferase</fullName>
    </submittedName>
</protein>
<name>A0A401YDK1_9ACTN</name>
<organism evidence="2 3">
    <name type="scientific">Embleya hyalina</name>
    <dbReference type="NCBI Taxonomy" id="516124"/>
    <lineage>
        <taxon>Bacteria</taxon>
        <taxon>Bacillati</taxon>
        <taxon>Actinomycetota</taxon>
        <taxon>Actinomycetes</taxon>
        <taxon>Kitasatosporales</taxon>
        <taxon>Streptomycetaceae</taxon>
        <taxon>Embleya</taxon>
    </lineage>
</organism>
<dbReference type="PROSITE" id="PS51186">
    <property type="entry name" value="GNAT"/>
    <property type="match status" value="1"/>
</dbReference>
<keyword evidence="3" id="KW-1185">Reference proteome</keyword>
<comment type="caution">
    <text evidence="2">The sequence shown here is derived from an EMBL/GenBank/DDBJ whole genome shotgun (WGS) entry which is preliminary data.</text>
</comment>
<dbReference type="Pfam" id="PF13302">
    <property type="entry name" value="Acetyltransf_3"/>
    <property type="match status" value="1"/>
</dbReference>
<dbReference type="PANTHER" id="PTHR43441">
    <property type="entry name" value="RIBOSOMAL-PROTEIN-SERINE ACETYLTRANSFERASE"/>
    <property type="match status" value="1"/>
</dbReference>
<dbReference type="SUPFAM" id="SSF55729">
    <property type="entry name" value="Acyl-CoA N-acyltransferases (Nat)"/>
    <property type="match status" value="1"/>
</dbReference>
<dbReference type="CDD" id="cd04301">
    <property type="entry name" value="NAT_SF"/>
    <property type="match status" value="1"/>
</dbReference>
<dbReference type="InterPro" id="IPR051908">
    <property type="entry name" value="Ribosomal_N-acetyltransferase"/>
</dbReference>
<feature type="domain" description="N-acetyltransferase" evidence="1">
    <location>
        <begin position="26"/>
        <end position="192"/>
    </location>
</feature>
<dbReference type="GO" id="GO:0008999">
    <property type="term" value="F:protein-N-terminal-alanine acetyltransferase activity"/>
    <property type="evidence" value="ECO:0007669"/>
    <property type="project" value="TreeGrafter"/>
</dbReference>
<dbReference type="GO" id="GO:0005737">
    <property type="term" value="C:cytoplasm"/>
    <property type="evidence" value="ECO:0007669"/>
    <property type="project" value="TreeGrafter"/>
</dbReference>
<dbReference type="InterPro" id="IPR000182">
    <property type="entry name" value="GNAT_dom"/>
</dbReference>
<dbReference type="GO" id="GO:1990189">
    <property type="term" value="F:protein N-terminal-serine acetyltransferase activity"/>
    <property type="evidence" value="ECO:0007669"/>
    <property type="project" value="TreeGrafter"/>
</dbReference>
<gene>
    <name evidence="2" type="ORF">EHYA_00304</name>
</gene>
<proteinExistence type="predicted"/>
<dbReference type="Proteomes" id="UP000286931">
    <property type="component" value="Unassembled WGS sequence"/>
</dbReference>
<evidence type="ECO:0000313" key="3">
    <source>
        <dbReference type="Proteomes" id="UP000286931"/>
    </source>
</evidence>
<sequence>MRLQTRGRILSVSDVFPEPVLPAGPITLRPFTADDVRDTRTACADEVIQRWIPLPRPYSPDAAVDWCTKTAHTRRESGDGIHFVIGDPADGRLLGAIGLRRTDWDDLVSEVRYWVAPWARGRGIAARATRALGHWLLIEQGFERLELRAAVGNIPARKSAVNAGLHREGILRNAGRLHGGRVDVVLYALTRSDP</sequence>